<dbReference type="AlphaFoldDB" id="A0A7C3KC09"/>
<sequence>MAERWREPIPQTYYKPGDIVFSPGKSLVYEVRSYPFCRLYWGNGKPEPNTIESSWRPKDPDNPDAGWTKQGANYLSYRVRLLEGGSEFDWTDRTSPRTRKTSPLQQHDNSDFAA</sequence>
<feature type="region of interest" description="Disordered" evidence="1">
    <location>
        <begin position="46"/>
        <end position="69"/>
    </location>
</feature>
<evidence type="ECO:0000313" key="2">
    <source>
        <dbReference type="EMBL" id="HFM96388.1"/>
    </source>
</evidence>
<accession>A0A7C3KC09</accession>
<comment type="caution">
    <text evidence="2">The sequence shown here is derived from an EMBL/GenBank/DDBJ whole genome shotgun (WGS) entry which is preliminary data.</text>
</comment>
<feature type="region of interest" description="Disordered" evidence="1">
    <location>
        <begin position="88"/>
        <end position="114"/>
    </location>
</feature>
<protein>
    <submittedName>
        <fullName evidence="2">Uncharacterized protein</fullName>
    </submittedName>
</protein>
<gene>
    <name evidence="2" type="ORF">ENR64_01230</name>
</gene>
<name>A0A7C3KC09_9CYAN</name>
<proteinExistence type="predicted"/>
<dbReference type="EMBL" id="DSRU01000021">
    <property type="protein sequence ID" value="HFM96388.1"/>
    <property type="molecule type" value="Genomic_DNA"/>
</dbReference>
<organism evidence="2">
    <name type="scientific">Oscillatoriales cyanobacterium SpSt-418</name>
    <dbReference type="NCBI Taxonomy" id="2282169"/>
    <lineage>
        <taxon>Bacteria</taxon>
        <taxon>Bacillati</taxon>
        <taxon>Cyanobacteriota</taxon>
        <taxon>Cyanophyceae</taxon>
        <taxon>Oscillatoriophycideae</taxon>
        <taxon>Oscillatoriales</taxon>
    </lineage>
</organism>
<reference evidence="2" key="1">
    <citation type="journal article" date="2020" name="mSystems">
        <title>Genome- and Community-Level Interaction Insights into Carbon Utilization and Element Cycling Functions of Hydrothermarchaeota in Hydrothermal Sediment.</title>
        <authorList>
            <person name="Zhou Z."/>
            <person name="Liu Y."/>
            <person name="Xu W."/>
            <person name="Pan J."/>
            <person name="Luo Z.H."/>
            <person name="Li M."/>
        </authorList>
    </citation>
    <scope>NUCLEOTIDE SEQUENCE [LARGE SCALE GENOMIC DNA]</scope>
    <source>
        <strain evidence="2">SpSt-418</strain>
    </source>
</reference>
<evidence type="ECO:0000256" key="1">
    <source>
        <dbReference type="SAM" id="MobiDB-lite"/>
    </source>
</evidence>